<comment type="similarity">
    <text evidence="6">Belongs to the bacterial secretin family.</text>
</comment>
<feature type="compositionally biased region" description="Low complexity" evidence="8">
    <location>
        <begin position="624"/>
        <end position="642"/>
    </location>
</feature>
<dbReference type="PRINTS" id="PR00811">
    <property type="entry name" value="BCTERIALGSPD"/>
</dbReference>
<evidence type="ECO:0000313" key="12">
    <source>
        <dbReference type="Proteomes" id="UP001549691"/>
    </source>
</evidence>
<evidence type="ECO:0000256" key="9">
    <source>
        <dbReference type="SAM" id="SignalP"/>
    </source>
</evidence>
<evidence type="ECO:0000259" key="10">
    <source>
        <dbReference type="SMART" id="SM00965"/>
    </source>
</evidence>
<evidence type="ECO:0000256" key="1">
    <source>
        <dbReference type="ARBA" id="ARBA00004370"/>
    </source>
</evidence>
<evidence type="ECO:0000256" key="8">
    <source>
        <dbReference type="SAM" id="MobiDB-lite"/>
    </source>
</evidence>
<dbReference type="PANTHER" id="PTHR30332">
    <property type="entry name" value="PROBABLE GENERAL SECRETION PATHWAY PROTEIN D"/>
    <property type="match status" value="1"/>
</dbReference>
<dbReference type="InterPro" id="IPR001775">
    <property type="entry name" value="GspD/PilQ"/>
</dbReference>
<keyword evidence="12" id="KW-1185">Reference proteome</keyword>
<dbReference type="SMART" id="SM00965">
    <property type="entry name" value="STN"/>
    <property type="match status" value="1"/>
</dbReference>
<dbReference type="InterPro" id="IPR038591">
    <property type="entry name" value="NolW-like_sf"/>
</dbReference>
<evidence type="ECO:0000256" key="3">
    <source>
        <dbReference type="ARBA" id="ARBA00022729"/>
    </source>
</evidence>
<reference evidence="11 12" key="1">
    <citation type="submission" date="2024-07" db="EMBL/GenBank/DDBJ databases">
        <title>Uliginosibacterium flavum JJ3220;KACC:17644.</title>
        <authorList>
            <person name="Kim M.K."/>
        </authorList>
    </citation>
    <scope>NUCLEOTIDE SEQUENCE [LARGE SCALE GENOMIC DNA]</scope>
    <source>
        <strain evidence="11 12">KACC:17644</strain>
    </source>
</reference>
<evidence type="ECO:0000256" key="6">
    <source>
        <dbReference type="RuleBase" id="RU004003"/>
    </source>
</evidence>
<name>A0ABV2TKG4_9RHOO</name>
<dbReference type="PANTHER" id="PTHR30332:SF17">
    <property type="entry name" value="TYPE IV PILIATION SYSTEM PROTEIN DR_0774-RELATED"/>
    <property type="match status" value="1"/>
</dbReference>
<feature type="chain" id="PRO_5047340324" evidence="9">
    <location>
        <begin position="30"/>
        <end position="760"/>
    </location>
</feature>
<dbReference type="Gene3D" id="3.30.1370.120">
    <property type="match status" value="1"/>
</dbReference>
<evidence type="ECO:0000256" key="7">
    <source>
        <dbReference type="RuleBase" id="RU004004"/>
    </source>
</evidence>
<protein>
    <submittedName>
        <fullName evidence="11">Secretin N-terminal domain-containing protein</fullName>
    </submittedName>
</protein>
<evidence type="ECO:0000256" key="4">
    <source>
        <dbReference type="ARBA" id="ARBA00023136"/>
    </source>
</evidence>
<gene>
    <name evidence="11" type="ORF">ABXR19_05565</name>
</gene>
<keyword evidence="4" id="KW-0472">Membrane</keyword>
<feature type="signal peptide" evidence="9">
    <location>
        <begin position="1"/>
        <end position="29"/>
    </location>
</feature>
<evidence type="ECO:0000256" key="2">
    <source>
        <dbReference type="ARBA" id="ARBA00022448"/>
    </source>
</evidence>
<feature type="domain" description="Secretin/TonB short N-terminal" evidence="10">
    <location>
        <begin position="212"/>
        <end position="263"/>
    </location>
</feature>
<dbReference type="Gene3D" id="3.55.50.30">
    <property type="match status" value="1"/>
</dbReference>
<keyword evidence="3 9" id="KW-0732">Signal</keyword>
<dbReference type="Pfam" id="PF07660">
    <property type="entry name" value="STN"/>
    <property type="match status" value="1"/>
</dbReference>
<sequence>MSPTMPARLHSRLPTLLTCLILAGCAVSAIDSSRQMLAAGQSDVALNTLSEEMRLHPDDQEVRVLYFRTRDQVIGQALTVAERARDAGRPGEAEAQARIVLKHDRENPRALSLLRDLDAAKRRAQRVLDAQKLLDAKRLPEAESIVRALLAETPNDASVRALLRKIDEQSAANSPQREDKALKGGFTKPITLEFRDTSLRNVFEAISRTAGINFVFDKDVKADAKVTVFVRNTSIDEVVRLVLTTNQLDRKLLNENSVIIYPASAAKQKEYQELATRTFYLTNTEAKQAQSLVKSVVKTRDTFIDESLNILVIKDTPDAIRMAERLIAQLDVPAPEVMLEVEVLEVQRSKLLNLGIKYPDQIGYGLLQPTTNSVITTTLGSTASTNLGGQLLAGNINLNQTGALVPFTANPGLLLNLKDQSGMSNTLANPRIRVRNKEKAKIHIGDKLPVFTTTSTANVGVSAAVNYLDVGLKLDVEPTIRLDDEVEIKVGLEVSSVTKEVAGPQSSLAYQIGTRNATTVLRLKDGETQVLAGLISDEERSSVAGLPGLSRIPGLGRLFSTHSDNGAKTEIVLLITPRVLRNITPEASSRAAIAAGTENSIGSAPLMISTPTPAGSLNLRGSGASSSPASPASIEPSATPAAEQGAAPLSATLTLTSPRSLKPAQEFSVSVSLSASSEVRNAEVDLIWDSALFEAATPGANNTLKLTASGNSASGQILLRARAGVNAEGLLTLSNPRVTLETGSVNQVNTPEPLAVKVAP</sequence>
<dbReference type="EMBL" id="JBEWZI010000004">
    <property type="protein sequence ID" value="MET7013648.1"/>
    <property type="molecule type" value="Genomic_DNA"/>
</dbReference>
<comment type="caution">
    <text evidence="11">The sequence shown here is derived from an EMBL/GenBank/DDBJ whole genome shotgun (WGS) entry which is preliminary data.</text>
</comment>
<dbReference type="InterPro" id="IPR005644">
    <property type="entry name" value="NolW-like"/>
</dbReference>
<dbReference type="Proteomes" id="UP001549691">
    <property type="component" value="Unassembled WGS sequence"/>
</dbReference>
<dbReference type="Pfam" id="PF03958">
    <property type="entry name" value="Secretin_N"/>
    <property type="match status" value="1"/>
</dbReference>
<keyword evidence="5" id="KW-0998">Cell outer membrane</keyword>
<evidence type="ECO:0000313" key="11">
    <source>
        <dbReference type="EMBL" id="MET7013648.1"/>
    </source>
</evidence>
<keyword evidence="2 7" id="KW-0813">Transport</keyword>
<dbReference type="InterPro" id="IPR050810">
    <property type="entry name" value="Bact_Secretion_Sys_Channel"/>
</dbReference>
<dbReference type="Pfam" id="PF00263">
    <property type="entry name" value="Secretin"/>
    <property type="match status" value="1"/>
</dbReference>
<evidence type="ECO:0000256" key="5">
    <source>
        <dbReference type="ARBA" id="ARBA00023237"/>
    </source>
</evidence>
<dbReference type="Gene3D" id="1.25.40.10">
    <property type="entry name" value="Tetratricopeptide repeat domain"/>
    <property type="match status" value="1"/>
</dbReference>
<dbReference type="PRINTS" id="PR01032">
    <property type="entry name" value="PHAGEIV"/>
</dbReference>
<feature type="region of interest" description="Disordered" evidence="8">
    <location>
        <begin position="602"/>
        <end position="645"/>
    </location>
</feature>
<organism evidence="11 12">
    <name type="scientific">Uliginosibacterium flavum</name>
    <dbReference type="NCBI Taxonomy" id="1396831"/>
    <lineage>
        <taxon>Bacteria</taxon>
        <taxon>Pseudomonadati</taxon>
        <taxon>Pseudomonadota</taxon>
        <taxon>Betaproteobacteria</taxon>
        <taxon>Rhodocyclales</taxon>
        <taxon>Zoogloeaceae</taxon>
        <taxon>Uliginosibacterium</taxon>
    </lineage>
</organism>
<proteinExistence type="inferred from homology"/>
<accession>A0ABV2TKG4</accession>
<dbReference type="InterPro" id="IPR011662">
    <property type="entry name" value="Secretin/TonB_short_N"/>
</dbReference>
<dbReference type="InterPro" id="IPR011990">
    <property type="entry name" value="TPR-like_helical_dom_sf"/>
</dbReference>
<dbReference type="InterPro" id="IPR004846">
    <property type="entry name" value="T2SS/T3SS_dom"/>
</dbReference>
<comment type="subcellular location">
    <subcellularLocation>
        <location evidence="7">Cell outer membrane</location>
    </subcellularLocation>
    <subcellularLocation>
        <location evidence="1">Membrane</location>
    </subcellularLocation>
</comment>